<dbReference type="Gene3D" id="3.40.50.300">
    <property type="entry name" value="P-loop containing nucleotide triphosphate hydrolases"/>
    <property type="match status" value="2"/>
</dbReference>
<keyword evidence="4" id="KW-1185">Reference proteome</keyword>
<evidence type="ECO:0000259" key="2">
    <source>
        <dbReference type="Pfam" id="PF08751"/>
    </source>
</evidence>
<accession>A0ABX5D928</accession>
<evidence type="ECO:0000313" key="3">
    <source>
        <dbReference type="EMBL" id="PRQ65116.1"/>
    </source>
</evidence>
<dbReference type="InterPro" id="IPR027417">
    <property type="entry name" value="P-loop_NTPase"/>
</dbReference>
<dbReference type="NCBIfam" id="TIGR02686">
    <property type="entry name" value="relax_trwC"/>
    <property type="match status" value="1"/>
</dbReference>
<protein>
    <recommendedName>
        <fullName evidence="2">TrwC relaxase domain-containing protein</fullName>
    </recommendedName>
</protein>
<feature type="compositionally biased region" description="Basic and acidic residues" evidence="1">
    <location>
        <begin position="1044"/>
        <end position="1060"/>
    </location>
</feature>
<proteinExistence type="predicted"/>
<organism evidence="3 4">
    <name type="scientific">Vibrio mediterranei</name>
    <dbReference type="NCBI Taxonomy" id="689"/>
    <lineage>
        <taxon>Bacteria</taxon>
        <taxon>Pseudomonadati</taxon>
        <taxon>Pseudomonadota</taxon>
        <taxon>Gammaproteobacteria</taxon>
        <taxon>Vibrionales</taxon>
        <taxon>Vibrionaceae</taxon>
        <taxon>Vibrio</taxon>
    </lineage>
</organism>
<dbReference type="RefSeq" id="WP_106008860.1">
    <property type="nucleotide sequence ID" value="NZ_NWTN01000026.1"/>
</dbReference>
<dbReference type="Pfam" id="PF08751">
    <property type="entry name" value="TrwC"/>
    <property type="match status" value="1"/>
</dbReference>
<name>A0ABX5D928_9VIBR</name>
<dbReference type="InterPro" id="IPR014059">
    <property type="entry name" value="TraI/TrwC_relax"/>
</dbReference>
<dbReference type="EMBL" id="NWTN01000026">
    <property type="protein sequence ID" value="PRQ65116.1"/>
    <property type="molecule type" value="Genomic_DNA"/>
</dbReference>
<reference evidence="3 4" key="1">
    <citation type="submission" date="2018-03" db="EMBL/GenBank/DDBJ databases">
        <title>Genetic Diversity and Phenotypic Plasticity of AHL Mediated Quorum Sensing in Environmental Strains of Vibrio mediterranei.</title>
        <authorList>
            <person name="Lantoine F."/>
            <person name="Vouve F."/>
        </authorList>
    </citation>
    <scope>NUCLEOTIDE SEQUENCE [LARGE SCALE GENOMIC DNA]</scope>
    <source>
        <strain evidence="3 4">17LN0615E</strain>
    </source>
</reference>
<sequence length="1060" mass="117932">MMSISAVSGAGAASSYYEVDDYYTRENSGEHTELSSWEGKGAVLQGLSGPVKPEDFKRVLDGITPDGTELGRVVGGDRQHRAGLDLTFSPPKSVAIMGQVFGDERVIAAHKDAVKETLALVEDLVANARVSTAGVTHRENTKNLTVATFFHTSTRAQDPGMHTHSVIANMTMGDDGKWRSLFSDEIWNNSKAKFGESYSMLLAHKLHELGYDIVAKGKNAEYEIAGVPKALIEHFSTRSRKISELLEERGLSGPKNREWATLQTREDKVTIPKALECAAWLERADEMGVDLRELKANAESASNRTSPDKQFSTARESVRDAMEHLAQRNSQFTSQELVQYVRNLVIGKCTDTVIAEAVGELKDKGVLIEPSKAHEGVLTTRETIATENDNQVRIESGKGQCDAIASRNDAVRVAEQFTLNSGQHRSLEMVATSEDRYMGSQGWAGVGKTHYARALNHLLTDKGMEVIGLSPSAQAANELENSSGIPSNTLASFIFKNSHLIDKEEKGDFWAGIDEKPTQESDRSKFIVVDESSFVSSQDMNKLMKIAEQLDARVLKMGDYKQLGSVDAGSPFEQALNEGIQHETMEEIQRQKDNPELLNAVYAAINGKVSKALQNIGIKENDFCVSEYEKARDTRNDPQPYQVNREEMRLELGRQAAERYLSMSPMERANTALIIPSNQLRTEVNALVRDGLVENGEIDRESIKVTSLKNTGLTNSQMRYAHNYELGQVLRFNTRSEYFGIEKNEYFFVKDNETLLGSDRFLTLVSAKDESKEFVIHPKEIESRGERAVEVFEPSERELAAGDVVRWTRNDKANDVINSQSAIVLSVNEGEHKVSVLLANNETRELDMNDLSNSHLDYNFANTVHAAQGATVDNVITVAESWHKLLTTMRSFYVQISRAKEGVELITDSASDLERTLVQDRGKNDIALSLYHAEDKPLDFDVLRDLKDFLADGSSLKDIYVDLVHAFDGDKFAAQRHLQELGYDIQKVEEHLALGTLDDYQDFDKMDGAAIDDESVELEVDKTQDSDSLDWTSFDDIDGGAIESGKEKDSGLNRDLEMDI</sequence>
<dbReference type="CDD" id="cd18809">
    <property type="entry name" value="SF1_C_RecD"/>
    <property type="match status" value="1"/>
</dbReference>
<dbReference type="Gene3D" id="2.30.30.940">
    <property type="match status" value="1"/>
</dbReference>
<gene>
    <name evidence="3" type="ORF">COR51_23635</name>
</gene>
<dbReference type="SUPFAM" id="SSF55464">
    <property type="entry name" value="Origin of replication-binding domain, RBD-like"/>
    <property type="match status" value="1"/>
</dbReference>
<dbReference type="NCBIfam" id="NF041492">
    <property type="entry name" value="MobF"/>
    <property type="match status" value="1"/>
</dbReference>
<dbReference type="InterPro" id="IPR014862">
    <property type="entry name" value="TrwC"/>
</dbReference>
<feature type="domain" description="TrwC relaxase" evidence="2">
    <location>
        <begin position="10"/>
        <end position="287"/>
    </location>
</feature>
<dbReference type="Pfam" id="PF13604">
    <property type="entry name" value="AAA_30"/>
    <property type="match status" value="1"/>
</dbReference>
<dbReference type="Proteomes" id="UP000238163">
    <property type="component" value="Unassembled WGS sequence"/>
</dbReference>
<feature type="region of interest" description="Disordered" evidence="1">
    <location>
        <begin position="1019"/>
        <end position="1060"/>
    </location>
</feature>
<evidence type="ECO:0000313" key="4">
    <source>
        <dbReference type="Proteomes" id="UP000238163"/>
    </source>
</evidence>
<comment type="caution">
    <text evidence="3">The sequence shown here is derived from an EMBL/GenBank/DDBJ whole genome shotgun (WGS) entry which is preliminary data.</text>
</comment>
<evidence type="ECO:0000256" key="1">
    <source>
        <dbReference type="SAM" id="MobiDB-lite"/>
    </source>
</evidence>
<dbReference type="SUPFAM" id="SSF52540">
    <property type="entry name" value="P-loop containing nucleoside triphosphate hydrolases"/>
    <property type="match status" value="2"/>
</dbReference>